<gene>
    <name evidence="5" type="ORF">ACFFGY_10795</name>
</gene>
<keyword evidence="5" id="KW-0966">Cell projection</keyword>
<organism evidence="5 6">
    <name type="scientific">Roseomonas elaeocarpi</name>
    <dbReference type="NCBI Taxonomy" id="907779"/>
    <lineage>
        <taxon>Bacteria</taxon>
        <taxon>Pseudomonadati</taxon>
        <taxon>Pseudomonadota</taxon>
        <taxon>Alphaproteobacteria</taxon>
        <taxon>Acetobacterales</taxon>
        <taxon>Roseomonadaceae</taxon>
        <taxon>Roseomonas</taxon>
    </lineage>
</organism>
<dbReference type="SUPFAM" id="SSF64518">
    <property type="entry name" value="Phase 1 flagellin"/>
    <property type="match status" value="1"/>
</dbReference>
<keyword evidence="5" id="KW-0969">Cilium</keyword>
<evidence type="ECO:0000259" key="4">
    <source>
        <dbReference type="Pfam" id="PF00700"/>
    </source>
</evidence>
<dbReference type="PANTHER" id="PTHR42792:SF1">
    <property type="entry name" value="FLAGELLAR HOOK-ASSOCIATED PROTEIN 3"/>
    <property type="match status" value="1"/>
</dbReference>
<reference evidence="5 6" key="1">
    <citation type="submission" date="2024-09" db="EMBL/GenBank/DDBJ databases">
        <authorList>
            <person name="Sun Q."/>
            <person name="Mori K."/>
        </authorList>
    </citation>
    <scope>NUCLEOTIDE SEQUENCE [LARGE SCALE GENOMIC DNA]</scope>
    <source>
        <strain evidence="5 6">TBRC 5777</strain>
    </source>
</reference>
<dbReference type="InterPro" id="IPR001492">
    <property type="entry name" value="Flagellin"/>
</dbReference>
<comment type="subcellular location">
    <subcellularLocation>
        <location evidence="1">Bacterial flagellum</location>
    </subcellularLocation>
</comment>
<proteinExistence type="inferred from homology"/>
<dbReference type="Proteomes" id="UP001589865">
    <property type="component" value="Unassembled WGS sequence"/>
</dbReference>
<evidence type="ECO:0000313" key="6">
    <source>
        <dbReference type="Proteomes" id="UP001589865"/>
    </source>
</evidence>
<keyword evidence="5" id="KW-0282">Flagellum</keyword>
<feature type="domain" description="Flagellin C-terminal" evidence="4">
    <location>
        <begin position="277"/>
        <end position="355"/>
    </location>
</feature>
<keyword evidence="6" id="KW-1185">Reference proteome</keyword>
<keyword evidence="3" id="KW-0975">Bacterial flagellum</keyword>
<sequence>MSTVALNSGSAMLRVLAQSAELKSRLGDLTAQSGSGRLATTYGGESAEARQAISLRGEIARRTATGDSIGQAVGRADAAQTVLSRLSDIASSFAAKTGTLLNADDDALATAASDARDALTEIGSLLNSNYQGSYLFSGSDTGNEAVPNGDLTASGMSSAIQSAMAALASNGAAATLSATAAASTDTANSPFSSFLNGDGATEARPTTLLDDGTRVGTGVWANRNATAASTGSDSVGSWSLDLIRGLMTLAALPAASDAGASTADKQAVLASVRGGFTSAVNALAVDAGTLGQTQARLETAQDRHESVNTALSGQLSDIETVDMATTLTALKDTQTRLEASYQSISILSGLTLVDFLR</sequence>
<dbReference type="InterPro" id="IPR046358">
    <property type="entry name" value="Flagellin_C"/>
</dbReference>
<dbReference type="RefSeq" id="WP_377044495.1">
    <property type="nucleotide sequence ID" value="NZ_JBHLUN010000007.1"/>
</dbReference>
<protein>
    <submittedName>
        <fullName evidence="5">Flagellin</fullName>
    </submittedName>
</protein>
<dbReference type="EMBL" id="JBHLUN010000007">
    <property type="protein sequence ID" value="MFC0408740.1"/>
    <property type="molecule type" value="Genomic_DNA"/>
</dbReference>
<evidence type="ECO:0000313" key="5">
    <source>
        <dbReference type="EMBL" id="MFC0408740.1"/>
    </source>
</evidence>
<evidence type="ECO:0000256" key="2">
    <source>
        <dbReference type="ARBA" id="ARBA00005709"/>
    </source>
</evidence>
<comment type="similarity">
    <text evidence="2">Belongs to the bacterial flagellin family.</text>
</comment>
<evidence type="ECO:0000256" key="1">
    <source>
        <dbReference type="ARBA" id="ARBA00004365"/>
    </source>
</evidence>
<dbReference type="PANTHER" id="PTHR42792">
    <property type="entry name" value="FLAGELLIN"/>
    <property type="match status" value="1"/>
</dbReference>
<dbReference type="Gene3D" id="1.20.1330.10">
    <property type="entry name" value="f41 fragment of flagellin, N-terminal domain"/>
    <property type="match status" value="1"/>
</dbReference>
<accession>A0ABV6JTE7</accession>
<name>A0ABV6JTE7_9PROT</name>
<comment type="caution">
    <text evidence="5">The sequence shown here is derived from an EMBL/GenBank/DDBJ whole genome shotgun (WGS) entry which is preliminary data.</text>
</comment>
<evidence type="ECO:0000256" key="3">
    <source>
        <dbReference type="ARBA" id="ARBA00023143"/>
    </source>
</evidence>
<dbReference type="Pfam" id="PF00700">
    <property type="entry name" value="Flagellin_C"/>
    <property type="match status" value="1"/>
</dbReference>